<dbReference type="AlphaFoldDB" id="A0A508TG35"/>
<keyword evidence="2" id="KW-1185">Reference proteome</keyword>
<dbReference type="GO" id="GO:0008233">
    <property type="term" value="F:peptidase activity"/>
    <property type="evidence" value="ECO:0007669"/>
    <property type="project" value="UniProtKB-KW"/>
</dbReference>
<proteinExistence type="predicted"/>
<keyword evidence="1" id="KW-0378">Hydrolase</keyword>
<dbReference type="RefSeq" id="WP_139861496.1">
    <property type="nucleotide sequence ID" value="NZ_CAADFC020000016.1"/>
</dbReference>
<dbReference type="Pfam" id="PF12385">
    <property type="entry name" value="Peptidase_C70"/>
    <property type="match status" value="1"/>
</dbReference>
<dbReference type="EC" id="3.4.22.-" evidence="1"/>
<dbReference type="InterPro" id="IPR022118">
    <property type="entry name" value="Peptidase_C70_AvrRpt2"/>
</dbReference>
<dbReference type="OrthoDB" id="8228705at2"/>
<evidence type="ECO:0000313" key="1">
    <source>
        <dbReference type="EMBL" id="VIO72648.1"/>
    </source>
</evidence>
<sequence>MPLPRPVPFFSQNAGGPNGPPIDDPTGCWYACAKMMGVYYEGTYFRARKGVPELVNPNGTHQSLGADKLQVFQLNERLQPLSITTPLNTASDFDAVLTNRGPIMFTWWVPGPKFYIFHASVVVGTLGPDVCYHDPAVGPNQSMSASVLKFARNGPGGRVDPMLVRDPATIPKQQVDVTAPRGIDYASR</sequence>
<dbReference type="GO" id="GO:0006508">
    <property type="term" value="P:proteolysis"/>
    <property type="evidence" value="ECO:0007669"/>
    <property type="project" value="UniProtKB-KW"/>
</dbReference>
<organism evidence="1 2">
    <name type="scientific">Bradyrhizobium ivorense</name>
    <dbReference type="NCBI Taxonomy" id="2511166"/>
    <lineage>
        <taxon>Bacteria</taxon>
        <taxon>Pseudomonadati</taxon>
        <taxon>Pseudomonadota</taxon>
        <taxon>Alphaproteobacteria</taxon>
        <taxon>Hyphomicrobiales</taxon>
        <taxon>Nitrobacteraceae</taxon>
        <taxon>Bradyrhizobium</taxon>
    </lineage>
</organism>
<accession>A0A508TG35</accession>
<name>A0A508TG35_9BRAD</name>
<evidence type="ECO:0000313" key="2">
    <source>
        <dbReference type="Proteomes" id="UP000328092"/>
    </source>
</evidence>
<dbReference type="Proteomes" id="UP000328092">
    <property type="component" value="Unassembled WGS sequence"/>
</dbReference>
<gene>
    <name evidence="1" type="primary">avrRpt2</name>
    <name evidence="1" type="ORF">CI1B_42940</name>
</gene>
<dbReference type="EMBL" id="CAADFC020000016">
    <property type="protein sequence ID" value="VIO72648.1"/>
    <property type="molecule type" value="Genomic_DNA"/>
</dbReference>
<comment type="caution">
    <text evidence="1">The sequence shown here is derived from an EMBL/GenBank/DDBJ whole genome shotgun (WGS) entry which is preliminary data.</text>
</comment>
<protein>
    <submittedName>
        <fullName evidence="1">Cysteine protease avirulence protein AvrRpt2</fullName>
        <ecNumber evidence="1">3.4.22.-</ecNumber>
    </submittedName>
</protein>
<keyword evidence="1" id="KW-0645">Protease</keyword>
<reference evidence="1" key="1">
    <citation type="submission" date="2019-02" db="EMBL/GenBank/DDBJ databases">
        <authorList>
            <person name="Pothier F.J."/>
        </authorList>
    </citation>
    <scope>NUCLEOTIDE SEQUENCE</scope>
    <source>
        <strain evidence="1">CI-1B</strain>
    </source>
</reference>